<dbReference type="EMBL" id="QHKI01000074">
    <property type="protein sequence ID" value="RSM68641.1"/>
    <property type="molecule type" value="Genomic_DNA"/>
</dbReference>
<name>A0A428YLL1_KIBAR</name>
<organism evidence="2 3">
    <name type="scientific">Kibdelosporangium aridum</name>
    <dbReference type="NCBI Taxonomy" id="2030"/>
    <lineage>
        <taxon>Bacteria</taxon>
        <taxon>Bacillati</taxon>
        <taxon>Actinomycetota</taxon>
        <taxon>Actinomycetes</taxon>
        <taxon>Pseudonocardiales</taxon>
        <taxon>Pseudonocardiaceae</taxon>
        <taxon>Kibdelosporangium</taxon>
    </lineage>
</organism>
<reference evidence="2 3" key="1">
    <citation type="submission" date="2018-05" db="EMBL/GenBank/DDBJ databases">
        <title>Evolution of GPA BGCs.</title>
        <authorList>
            <person name="Waglechner N."/>
            <person name="Wright G.D."/>
        </authorList>
    </citation>
    <scope>NUCLEOTIDE SEQUENCE [LARGE SCALE GENOMIC DNA]</scope>
    <source>
        <strain evidence="2 3">A82846</strain>
    </source>
</reference>
<protein>
    <submittedName>
        <fullName evidence="2">Uncharacterized protein</fullName>
    </submittedName>
</protein>
<sequence>MCAITPSKDLFSHANADDAGTATRAEGKASHQNLFSQQQQESTGTEVARPKALPRNPFQLPS</sequence>
<accession>A0A428YLL1</accession>
<evidence type="ECO:0000313" key="3">
    <source>
        <dbReference type="Proteomes" id="UP000287547"/>
    </source>
</evidence>
<feature type="region of interest" description="Disordered" evidence="1">
    <location>
        <begin position="1"/>
        <end position="62"/>
    </location>
</feature>
<gene>
    <name evidence="2" type="ORF">DMH04_47035</name>
</gene>
<evidence type="ECO:0000313" key="2">
    <source>
        <dbReference type="EMBL" id="RSM68641.1"/>
    </source>
</evidence>
<feature type="compositionally biased region" description="Polar residues" evidence="1">
    <location>
        <begin position="30"/>
        <end position="45"/>
    </location>
</feature>
<dbReference type="Proteomes" id="UP000287547">
    <property type="component" value="Unassembled WGS sequence"/>
</dbReference>
<dbReference type="AlphaFoldDB" id="A0A428YLL1"/>
<comment type="caution">
    <text evidence="2">The sequence shown here is derived from an EMBL/GenBank/DDBJ whole genome shotgun (WGS) entry which is preliminary data.</text>
</comment>
<proteinExistence type="predicted"/>
<evidence type="ECO:0000256" key="1">
    <source>
        <dbReference type="SAM" id="MobiDB-lite"/>
    </source>
</evidence>